<protein>
    <submittedName>
        <fullName evidence="4">Acetylornithine deacetylase/succinyl-diaminopimelate desuccinylase-like protein</fullName>
    </submittedName>
</protein>
<dbReference type="InterPro" id="IPR050072">
    <property type="entry name" value="Peptidase_M20A"/>
</dbReference>
<keyword evidence="5" id="KW-1185">Reference proteome</keyword>
<proteinExistence type="predicted"/>
<comment type="caution">
    <text evidence="4">The sequence shown here is derived from an EMBL/GenBank/DDBJ whole genome shotgun (WGS) entry which is preliminary data.</text>
</comment>
<reference evidence="4 5" key="1">
    <citation type="submission" date="2020-08" db="EMBL/GenBank/DDBJ databases">
        <title>Sequencing the genomes of 1000 actinobacteria strains.</title>
        <authorList>
            <person name="Klenk H.-P."/>
        </authorList>
    </citation>
    <scope>NUCLEOTIDE SEQUENCE [LARGE SCALE GENOMIC DNA]</scope>
    <source>
        <strain evidence="4 5">DSM 105498</strain>
    </source>
</reference>
<accession>A0A7W4VYQ3</accession>
<evidence type="ECO:0000313" key="4">
    <source>
        <dbReference type="EMBL" id="MBB3044212.1"/>
    </source>
</evidence>
<dbReference type="EMBL" id="JACHWR010000003">
    <property type="protein sequence ID" value="MBB3044212.1"/>
    <property type="molecule type" value="Genomic_DNA"/>
</dbReference>
<dbReference type="AlphaFoldDB" id="A0A7W4VYQ3"/>
<dbReference type="Pfam" id="PF07687">
    <property type="entry name" value="M20_dimer"/>
    <property type="match status" value="1"/>
</dbReference>
<keyword evidence="2" id="KW-0378">Hydrolase</keyword>
<dbReference type="InterPro" id="IPR002933">
    <property type="entry name" value="Peptidase_M20"/>
</dbReference>
<dbReference type="InterPro" id="IPR011650">
    <property type="entry name" value="Peptidase_M20_dimer"/>
</dbReference>
<evidence type="ECO:0000256" key="1">
    <source>
        <dbReference type="ARBA" id="ARBA00022723"/>
    </source>
</evidence>
<gene>
    <name evidence="4" type="ORF">FHU40_004049</name>
</gene>
<evidence type="ECO:0000259" key="3">
    <source>
        <dbReference type="Pfam" id="PF07687"/>
    </source>
</evidence>
<dbReference type="GO" id="GO:0016787">
    <property type="term" value="F:hydrolase activity"/>
    <property type="evidence" value="ECO:0007669"/>
    <property type="project" value="UniProtKB-KW"/>
</dbReference>
<dbReference type="RefSeq" id="WP_183594106.1">
    <property type="nucleotide sequence ID" value="NZ_JACHWR010000003.1"/>
</dbReference>
<dbReference type="InterPro" id="IPR036264">
    <property type="entry name" value="Bact_exopeptidase_dim_dom"/>
</dbReference>
<organism evidence="4 5">
    <name type="scientific">Nocardioides soli</name>
    <dbReference type="NCBI Taxonomy" id="1036020"/>
    <lineage>
        <taxon>Bacteria</taxon>
        <taxon>Bacillati</taxon>
        <taxon>Actinomycetota</taxon>
        <taxon>Actinomycetes</taxon>
        <taxon>Propionibacteriales</taxon>
        <taxon>Nocardioidaceae</taxon>
        <taxon>Nocardioides</taxon>
    </lineage>
</organism>
<dbReference type="Proteomes" id="UP000589626">
    <property type="component" value="Unassembled WGS sequence"/>
</dbReference>
<dbReference type="PANTHER" id="PTHR43808">
    <property type="entry name" value="ACETYLORNITHINE DEACETYLASE"/>
    <property type="match status" value="1"/>
</dbReference>
<dbReference type="SUPFAM" id="SSF55031">
    <property type="entry name" value="Bacterial exopeptidase dimerisation domain"/>
    <property type="match status" value="1"/>
</dbReference>
<feature type="domain" description="Peptidase M20 dimerisation" evidence="3">
    <location>
        <begin position="177"/>
        <end position="283"/>
    </location>
</feature>
<evidence type="ECO:0000313" key="5">
    <source>
        <dbReference type="Proteomes" id="UP000589626"/>
    </source>
</evidence>
<dbReference type="Gene3D" id="3.40.630.10">
    <property type="entry name" value="Zn peptidases"/>
    <property type="match status" value="2"/>
</dbReference>
<dbReference type="Pfam" id="PF01546">
    <property type="entry name" value="Peptidase_M20"/>
    <property type="match status" value="1"/>
</dbReference>
<evidence type="ECO:0000256" key="2">
    <source>
        <dbReference type="ARBA" id="ARBA00022801"/>
    </source>
</evidence>
<name>A0A7W4VYQ3_9ACTN</name>
<dbReference type="GO" id="GO:0046872">
    <property type="term" value="F:metal ion binding"/>
    <property type="evidence" value="ECO:0007669"/>
    <property type="project" value="UniProtKB-KW"/>
</dbReference>
<sequence length="382" mass="41210">MTELVLPKIDADQVVALASELTAIPSQASNELAVAEVVYRELNHPRVELHIEEVVKGRANVVARVRGGGERPPLVLSGHLDASVSERWSRDPYQPWVQDGRLYGAGVDDMKAGVAAMVLAVRAAADHRVPMRGDLILHAVMHHDTIGLGEKYVLASEGPHEGYAICGEPSSLDINTANGGALKFSVLFRGETAHVSRLEGARDALGAAVSAYGAVQQMELPFEPCDRLPHLPRKVIGRLSGGFDPGKVAEVAEFHGDIRTVPGMRREDIKRAIQEVVHDACPADVDIDVRITAVQRPFLGPESGHLIDTIRRAHTDVRGVEPRVTSRLPIQAFVTDAADLAHQGLETVVYGPGDWHFGPDQSIDIAELVDSSRIYLAVAAAL</sequence>
<dbReference type="SUPFAM" id="SSF53187">
    <property type="entry name" value="Zn-dependent exopeptidases"/>
    <property type="match status" value="1"/>
</dbReference>
<keyword evidence="1" id="KW-0479">Metal-binding</keyword>